<dbReference type="PIRSF" id="PIRSF035170">
    <property type="entry name" value="HD_phosphohydro"/>
    <property type="match status" value="1"/>
</dbReference>
<name>A0A225SR47_9BURK</name>
<sequence>MTPTTQRWDLTWKQLGLVCPDPRLLESVLSHYREPHRHYHTLQHLEECFAKWDELRAESSYPGEVELALWFHDVIYDVKRHDNEEKSAEWARRCLVDAGASEEMAQRVHALVMATRHHQPGVEGDASLLVDVDLSILAAPPNRFEEYERQIRAEYDYVPLALFRQERKKILQGFLNRPRIYRTKTFFERYEATARKNLERAIEASV</sequence>
<evidence type="ECO:0008006" key="3">
    <source>
        <dbReference type="Google" id="ProtNLM"/>
    </source>
</evidence>
<comment type="caution">
    <text evidence="1">The sequence shown here is derived from an EMBL/GenBank/DDBJ whole genome shotgun (WGS) entry which is preliminary data.</text>
</comment>
<reference evidence="1 2" key="1">
    <citation type="journal article" date="2010" name="Int. J. Syst. Evol. Microbiol.">
        <title>Reclassification of Herbaspirillum putei as a later heterotypic synonym of Herbaspirillum huttiense, with the description of H. huttiense subsp. huttiense subsp. nov. and H. huttiense subsp. putei subsp. nov., comb. nov., and description of Herbaspirillum aquaticum sp. nov.</title>
        <authorList>
            <person name="Dobritsa A.P."/>
            <person name="Reddy M.C."/>
            <person name="Samadpour M."/>
        </authorList>
    </citation>
    <scope>NUCLEOTIDE SEQUENCE [LARGE SCALE GENOMIC DNA]</scope>
    <source>
        <strain evidence="1 2">IEH 4430</strain>
    </source>
</reference>
<keyword evidence="2" id="KW-1185">Reference proteome</keyword>
<evidence type="ECO:0000313" key="2">
    <source>
        <dbReference type="Proteomes" id="UP000214747"/>
    </source>
</evidence>
<dbReference type="SUPFAM" id="SSF109604">
    <property type="entry name" value="HD-domain/PDEase-like"/>
    <property type="match status" value="1"/>
</dbReference>
<dbReference type="AlphaFoldDB" id="A0A225SR47"/>
<dbReference type="RefSeq" id="WP_088756076.1">
    <property type="nucleotide sequence ID" value="NZ_NJGV01000017.1"/>
</dbReference>
<dbReference type="PANTHER" id="PTHR21174:SF0">
    <property type="entry name" value="HD PHOSPHOHYDROLASE FAMILY PROTEIN-RELATED"/>
    <property type="match status" value="1"/>
</dbReference>
<dbReference type="PANTHER" id="PTHR21174">
    <property type="match status" value="1"/>
</dbReference>
<organism evidence="1 2">
    <name type="scientific">Herbaspirillum aquaticum</name>
    <dbReference type="NCBI Taxonomy" id="568783"/>
    <lineage>
        <taxon>Bacteria</taxon>
        <taxon>Pseudomonadati</taxon>
        <taxon>Pseudomonadota</taxon>
        <taxon>Betaproteobacteria</taxon>
        <taxon>Burkholderiales</taxon>
        <taxon>Oxalobacteraceae</taxon>
        <taxon>Herbaspirillum</taxon>
    </lineage>
</organism>
<proteinExistence type="predicted"/>
<evidence type="ECO:0000313" key="1">
    <source>
        <dbReference type="EMBL" id="OWY33492.1"/>
    </source>
</evidence>
<gene>
    <name evidence="1" type="ORF">CEJ45_16075</name>
</gene>
<dbReference type="EMBL" id="NJGV01000017">
    <property type="protein sequence ID" value="OWY33492.1"/>
    <property type="molecule type" value="Genomic_DNA"/>
</dbReference>
<dbReference type="InterPro" id="IPR009218">
    <property type="entry name" value="HD_phosphohydro"/>
</dbReference>
<protein>
    <recommendedName>
        <fullName evidence="3">N-methyl-D-aspartate receptor NMDAR2C subunit</fullName>
    </recommendedName>
</protein>
<dbReference type="Proteomes" id="UP000214747">
    <property type="component" value="Unassembled WGS sequence"/>
</dbReference>
<dbReference type="Gene3D" id="1.10.472.50">
    <property type="entry name" value="HD-domain/PDEase-like"/>
    <property type="match status" value="1"/>
</dbReference>
<accession>A0A225SR47</accession>